<gene>
    <name evidence="4" type="ORF">AMTR_s00095p00162810</name>
</gene>
<dbReference type="Gramene" id="ERM98240">
    <property type="protein sequence ID" value="ERM98240"/>
    <property type="gene ID" value="AMTR_s00095p00162810"/>
</dbReference>
<keyword evidence="5" id="KW-1185">Reference proteome</keyword>
<feature type="repeat" description="PPR" evidence="3">
    <location>
        <begin position="48"/>
        <end position="82"/>
    </location>
</feature>
<sequence>MKLHGWEPDAPLYGKIVAGRCDFQRFEEAANILDEMVYIGTRRGIQVVSEGFWVMVDGFCKKGDVCKAAGLVGKMVDEGFVPVESVWKTIVNGFWEDECERSS</sequence>
<proteinExistence type="inferred from homology"/>
<keyword evidence="2" id="KW-0677">Repeat</keyword>
<name>W1NT94_AMBTC</name>
<organism evidence="4 5">
    <name type="scientific">Amborella trichopoda</name>
    <dbReference type="NCBI Taxonomy" id="13333"/>
    <lineage>
        <taxon>Eukaryota</taxon>
        <taxon>Viridiplantae</taxon>
        <taxon>Streptophyta</taxon>
        <taxon>Embryophyta</taxon>
        <taxon>Tracheophyta</taxon>
        <taxon>Spermatophyta</taxon>
        <taxon>Magnoliopsida</taxon>
        <taxon>Amborellales</taxon>
        <taxon>Amborellaceae</taxon>
        <taxon>Amborella</taxon>
    </lineage>
</organism>
<dbReference type="Pfam" id="PF01535">
    <property type="entry name" value="PPR"/>
    <property type="match status" value="1"/>
</dbReference>
<evidence type="ECO:0000256" key="3">
    <source>
        <dbReference type="PROSITE-ProRule" id="PRU00708"/>
    </source>
</evidence>
<dbReference type="InterPro" id="IPR011990">
    <property type="entry name" value="TPR-like_helical_dom_sf"/>
</dbReference>
<evidence type="ECO:0000313" key="4">
    <source>
        <dbReference type="EMBL" id="ERM98240.1"/>
    </source>
</evidence>
<dbReference type="PANTHER" id="PTHR47941">
    <property type="entry name" value="PENTATRICOPEPTIDE REPEAT-CONTAINING PROTEIN 3, MITOCHONDRIAL"/>
    <property type="match status" value="1"/>
</dbReference>
<dbReference type="EMBL" id="KI395483">
    <property type="protein sequence ID" value="ERM98240.1"/>
    <property type="molecule type" value="Genomic_DNA"/>
</dbReference>
<evidence type="ECO:0000313" key="5">
    <source>
        <dbReference type="Proteomes" id="UP000017836"/>
    </source>
</evidence>
<evidence type="ECO:0000256" key="1">
    <source>
        <dbReference type="ARBA" id="ARBA00007626"/>
    </source>
</evidence>
<dbReference type="InterPro" id="IPR002885">
    <property type="entry name" value="PPR_rpt"/>
</dbReference>
<dbReference type="NCBIfam" id="TIGR00756">
    <property type="entry name" value="PPR"/>
    <property type="match status" value="1"/>
</dbReference>
<comment type="similarity">
    <text evidence="1">Belongs to the PPR family. P subfamily.</text>
</comment>
<dbReference type="Gene3D" id="1.25.40.10">
    <property type="entry name" value="Tetratricopeptide repeat domain"/>
    <property type="match status" value="1"/>
</dbReference>
<dbReference type="PROSITE" id="PS51375">
    <property type="entry name" value="PPR"/>
    <property type="match status" value="1"/>
</dbReference>
<evidence type="ECO:0000256" key="2">
    <source>
        <dbReference type="ARBA" id="ARBA00022737"/>
    </source>
</evidence>
<dbReference type="eggNOG" id="KOG4197">
    <property type="taxonomic scope" value="Eukaryota"/>
</dbReference>
<reference evidence="5" key="1">
    <citation type="journal article" date="2013" name="Science">
        <title>The Amborella genome and the evolution of flowering plants.</title>
        <authorList>
            <consortium name="Amborella Genome Project"/>
        </authorList>
    </citation>
    <scope>NUCLEOTIDE SEQUENCE [LARGE SCALE GENOMIC DNA]</scope>
</reference>
<accession>W1NT94</accession>
<dbReference type="Proteomes" id="UP000017836">
    <property type="component" value="Unassembled WGS sequence"/>
</dbReference>
<evidence type="ECO:0008006" key="6">
    <source>
        <dbReference type="Google" id="ProtNLM"/>
    </source>
</evidence>
<dbReference type="AlphaFoldDB" id="W1NT94"/>
<dbReference type="HOGENOM" id="CLU_2267416_0_0_1"/>
<protein>
    <recommendedName>
        <fullName evidence="6">Pentacotripeptide-repeat region of PRORP domain-containing protein</fullName>
    </recommendedName>
</protein>